<comment type="caution">
    <text evidence="1">The sequence shown here is derived from an EMBL/GenBank/DDBJ whole genome shotgun (WGS) entry which is preliminary data.</text>
</comment>
<dbReference type="EMBL" id="PJNI01000011">
    <property type="protein sequence ID" value="PKR80279.1"/>
    <property type="molecule type" value="Genomic_DNA"/>
</dbReference>
<evidence type="ECO:0008006" key="3">
    <source>
        <dbReference type="Google" id="ProtNLM"/>
    </source>
</evidence>
<dbReference type="Proteomes" id="UP000236654">
    <property type="component" value="Unassembled WGS sequence"/>
</dbReference>
<dbReference type="AlphaFoldDB" id="A0A2I0R132"/>
<evidence type="ECO:0000313" key="2">
    <source>
        <dbReference type="Proteomes" id="UP000236654"/>
    </source>
</evidence>
<keyword evidence="2" id="KW-1185">Reference proteome</keyword>
<accession>A0A2I0R132</accession>
<proteinExistence type="predicted"/>
<organism evidence="1 2">
    <name type="scientific">Brumimicrobium salinarum</name>
    <dbReference type="NCBI Taxonomy" id="2058658"/>
    <lineage>
        <taxon>Bacteria</taxon>
        <taxon>Pseudomonadati</taxon>
        <taxon>Bacteroidota</taxon>
        <taxon>Flavobacteriia</taxon>
        <taxon>Flavobacteriales</taxon>
        <taxon>Crocinitomicaceae</taxon>
        <taxon>Brumimicrobium</taxon>
    </lineage>
</organism>
<evidence type="ECO:0000313" key="1">
    <source>
        <dbReference type="EMBL" id="PKR80279.1"/>
    </source>
</evidence>
<protein>
    <recommendedName>
        <fullName evidence="3">PsbP C-terminal domain-containing protein</fullName>
    </recommendedName>
</protein>
<reference evidence="1 2" key="1">
    <citation type="submission" date="2017-12" db="EMBL/GenBank/DDBJ databases">
        <title>The draft genome sequence of Brumimicrobium saltpan LHR20.</title>
        <authorList>
            <person name="Do Z.-J."/>
            <person name="Luo H.-R."/>
        </authorList>
    </citation>
    <scope>NUCLEOTIDE SEQUENCE [LARGE SCALE GENOMIC DNA]</scope>
    <source>
        <strain evidence="1 2">LHR20</strain>
    </source>
</reference>
<gene>
    <name evidence="1" type="ORF">CW751_10520</name>
</gene>
<sequence length="200" mass="23384">MLSLAQNQSTQFDYGKIENNQYQNDYFNFTIDIPEDWFVQNKAQIEALQKQGKQMMAGDDEELNTIFEISEINTANLLSVNKYELGAPVEFNPSFGIVVENISHAPGVKKGSDYLFQVKRLLKQSKMNYEHIDEKFKKTIISGHTFYLMKCEIQYLDVSITQVYYTTITKMFAFSFITTYTDKKQRKELMEIFDSISFKK</sequence>
<name>A0A2I0R132_9FLAO</name>